<dbReference type="InterPro" id="IPR013094">
    <property type="entry name" value="AB_hydrolase_3"/>
</dbReference>
<dbReference type="Gene3D" id="3.40.50.1820">
    <property type="entry name" value="alpha/beta hydrolase"/>
    <property type="match status" value="1"/>
</dbReference>
<evidence type="ECO:0000313" key="4">
    <source>
        <dbReference type="EMBL" id="GAB93622.1"/>
    </source>
</evidence>
<dbReference type="InterPro" id="IPR002168">
    <property type="entry name" value="Lipase_GDXG_HIS_AS"/>
</dbReference>
<gene>
    <name evidence="4" type="ORF">GORHZ_233_00320</name>
</gene>
<dbReference type="PANTHER" id="PTHR48081">
    <property type="entry name" value="AB HYDROLASE SUPERFAMILY PROTEIN C4A8.06C"/>
    <property type="match status" value="1"/>
</dbReference>
<dbReference type="SUPFAM" id="SSF53474">
    <property type="entry name" value="alpha/beta-Hydrolases"/>
    <property type="match status" value="1"/>
</dbReference>
<dbReference type="Pfam" id="PF07859">
    <property type="entry name" value="Abhydrolase_3"/>
    <property type="match status" value="1"/>
</dbReference>
<feature type="domain" description="Alpha/beta hydrolase fold-3" evidence="3">
    <location>
        <begin position="122"/>
        <end position="327"/>
    </location>
</feature>
<dbReference type="OrthoDB" id="3181909at2"/>
<protein>
    <submittedName>
        <fullName evidence="4">Putative esterase</fullName>
    </submittedName>
</protein>
<dbReference type="FunFam" id="3.40.50.1820:FF:000089">
    <property type="entry name" value="Alpha/beta hydrolase"/>
    <property type="match status" value="1"/>
</dbReference>
<dbReference type="InterPro" id="IPR029058">
    <property type="entry name" value="AB_hydrolase_fold"/>
</dbReference>
<dbReference type="AlphaFoldDB" id="K6WNA0"/>
<dbReference type="Proteomes" id="UP000008363">
    <property type="component" value="Unassembled WGS sequence"/>
</dbReference>
<proteinExistence type="inferred from homology"/>
<organism evidence="4 5">
    <name type="scientific">Gordonia rhizosphera NBRC 16068</name>
    <dbReference type="NCBI Taxonomy" id="1108045"/>
    <lineage>
        <taxon>Bacteria</taxon>
        <taxon>Bacillati</taxon>
        <taxon>Actinomycetota</taxon>
        <taxon>Actinomycetes</taxon>
        <taxon>Mycobacteriales</taxon>
        <taxon>Gordoniaceae</taxon>
        <taxon>Gordonia</taxon>
    </lineage>
</organism>
<name>K6WNA0_9ACTN</name>
<comment type="similarity">
    <text evidence="1">Belongs to the 'GDXG' lipolytic enzyme family.</text>
</comment>
<evidence type="ECO:0000256" key="2">
    <source>
        <dbReference type="ARBA" id="ARBA00022801"/>
    </source>
</evidence>
<keyword evidence="5" id="KW-1185">Reference proteome</keyword>
<evidence type="ECO:0000313" key="5">
    <source>
        <dbReference type="Proteomes" id="UP000008363"/>
    </source>
</evidence>
<evidence type="ECO:0000259" key="3">
    <source>
        <dbReference type="Pfam" id="PF07859"/>
    </source>
</evidence>
<accession>K6WNA0</accession>
<evidence type="ECO:0000256" key="1">
    <source>
        <dbReference type="ARBA" id="ARBA00010515"/>
    </source>
</evidence>
<dbReference type="PROSITE" id="PS01173">
    <property type="entry name" value="LIPASE_GDXG_HIS"/>
    <property type="match status" value="1"/>
</dbReference>
<dbReference type="STRING" id="1108045.GORHZ_233_00320"/>
<dbReference type="eggNOG" id="COG0657">
    <property type="taxonomic scope" value="Bacteria"/>
</dbReference>
<dbReference type="PANTHER" id="PTHR48081:SF8">
    <property type="entry name" value="ALPHA_BETA HYDROLASE FOLD-3 DOMAIN-CONTAINING PROTEIN-RELATED"/>
    <property type="match status" value="1"/>
</dbReference>
<dbReference type="EMBL" id="BAHC01000233">
    <property type="protein sequence ID" value="GAB93622.1"/>
    <property type="molecule type" value="Genomic_DNA"/>
</dbReference>
<keyword evidence="2" id="KW-0378">Hydrolase</keyword>
<sequence length="352" mass="37686">MSQATATTLTFPARIQHAVMRGVGHLPPALLHRLVKNGQVNSHGDRLAPEAALVGSIADKVPAMRITGKPVDQARADLRESAPTLAENHPPMAVEEDLVIDGRDGPIHATRYRANVESIGLVVFFHGGGWVIGDRATHDNLVRRLAVSTGADILSVDYRLAPEHPFPAAADDAVAAWRFAVAMAPTWGVRAEHIAVAGDSAGGNLSAVVAQQVRGEEVEPCLQMLIYPATDISAIRASRHEFATGFYLTDEDMTWFIDHYVPDVDQRTDPRASPLLAEDLTGLAPAYVIVAGFDPLRDEGIAYADRLEAAGVPVILDRAGSLIHGFANMTLISPDARAAVDRISAALVDAFR</sequence>
<dbReference type="GO" id="GO:0016787">
    <property type="term" value="F:hydrolase activity"/>
    <property type="evidence" value="ECO:0007669"/>
    <property type="project" value="UniProtKB-KW"/>
</dbReference>
<dbReference type="InterPro" id="IPR050300">
    <property type="entry name" value="GDXG_lipolytic_enzyme"/>
</dbReference>
<comment type="caution">
    <text evidence="4">The sequence shown here is derived from an EMBL/GenBank/DDBJ whole genome shotgun (WGS) entry which is preliminary data.</text>
</comment>
<reference evidence="4 5" key="1">
    <citation type="submission" date="2012-08" db="EMBL/GenBank/DDBJ databases">
        <title>Whole genome shotgun sequence of Gordonia rhizosphera NBRC 16068.</title>
        <authorList>
            <person name="Takarada H."/>
            <person name="Isaki S."/>
            <person name="Hosoyama A."/>
            <person name="Tsuchikane K."/>
            <person name="Katsumata H."/>
            <person name="Baba S."/>
            <person name="Ohji S."/>
            <person name="Yamazaki S."/>
            <person name="Fujita N."/>
        </authorList>
    </citation>
    <scope>NUCLEOTIDE SEQUENCE [LARGE SCALE GENOMIC DNA]</scope>
    <source>
        <strain evidence="4 5">NBRC 16068</strain>
    </source>
</reference>